<dbReference type="EMBL" id="CZPT02001844">
    <property type="protein sequence ID" value="SCU72328.1"/>
    <property type="molecule type" value="Genomic_DNA"/>
</dbReference>
<gene>
    <name evidence="3" type="ORF">TEOVI_000390400</name>
</gene>
<feature type="compositionally biased region" description="Basic and acidic residues" evidence="2">
    <location>
        <begin position="67"/>
        <end position="80"/>
    </location>
</feature>
<evidence type="ECO:0000256" key="1">
    <source>
        <dbReference type="SAM" id="Coils"/>
    </source>
</evidence>
<evidence type="ECO:0000256" key="2">
    <source>
        <dbReference type="SAM" id="MobiDB-lite"/>
    </source>
</evidence>
<proteinExistence type="predicted"/>
<feature type="coiled-coil region" evidence="1">
    <location>
        <begin position="107"/>
        <end position="145"/>
    </location>
</feature>
<feature type="compositionally biased region" description="Acidic residues" evidence="2">
    <location>
        <begin position="11"/>
        <end position="21"/>
    </location>
</feature>
<dbReference type="Proteomes" id="UP000195570">
    <property type="component" value="Unassembled WGS sequence"/>
</dbReference>
<sequence length="234" mass="26699">MTLEGSISDWEVIDESEESFDETAGKQTNDRCANVVVVGYGNNDCDDDENTGKLLSSTDSFSLAGTPRERSNLKDEEETRRQRHAVRMADLNTNATTEVANETHDELAEIKELCAVQQEQLKRQAEEIRELKERLNERAMHSEERTRIIEAQSKRIGCLLRVVERLKSRESSKVFYQDEENAELQMGLEHLKVGTNNSHHHAPMFNTAPPQRRALIFECRKQPSDWETPIGEGA</sequence>
<name>A0A1G4III9_TRYEQ</name>
<accession>A0A1G4III9</accession>
<feature type="region of interest" description="Disordered" evidence="2">
    <location>
        <begin position="56"/>
        <end position="81"/>
    </location>
</feature>
<dbReference type="VEuPathDB" id="TriTrypDB:TEOVI_000390400"/>
<reference evidence="3" key="1">
    <citation type="submission" date="2016-09" db="EMBL/GenBank/DDBJ databases">
        <authorList>
            <person name="Hebert L."/>
            <person name="Moumen B."/>
        </authorList>
    </citation>
    <scope>NUCLEOTIDE SEQUENCE [LARGE SCALE GENOMIC DNA]</scope>
    <source>
        <strain evidence="3">OVI</strain>
    </source>
</reference>
<evidence type="ECO:0000313" key="3">
    <source>
        <dbReference type="EMBL" id="SCU72328.1"/>
    </source>
</evidence>
<dbReference type="RefSeq" id="XP_067082839.1">
    <property type="nucleotide sequence ID" value="XM_067226738.1"/>
</dbReference>
<feature type="region of interest" description="Disordered" evidence="2">
    <location>
        <begin position="1"/>
        <end position="25"/>
    </location>
</feature>
<dbReference type="GeneID" id="92377844"/>
<protein>
    <submittedName>
        <fullName evidence="3">Uncharacterized protein</fullName>
    </submittedName>
</protein>
<organism evidence="3 4">
    <name type="scientific">Trypanosoma equiperdum</name>
    <dbReference type="NCBI Taxonomy" id="5694"/>
    <lineage>
        <taxon>Eukaryota</taxon>
        <taxon>Discoba</taxon>
        <taxon>Euglenozoa</taxon>
        <taxon>Kinetoplastea</taxon>
        <taxon>Metakinetoplastina</taxon>
        <taxon>Trypanosomatida</taxon>
        <taxon>Trypanosomatidae</taxon>
        <taxon>Trypanosoma</taxon>
    </lineage>
</organism>
<dbReference type="AlphaFoldDB" id="A0A1G4III9"/>
<keyword evidence="1" id="KW-0175">Coiled coil</keyword>
<keyword evidence="4" id="KW-1185">Reference proteome</keyword>
<comment type="caution">
    <text evidence="3">The sequence shown here is derived from an EMBL/GenBank/DDBJ whole genome shotgun (WGS) entry which is preliminary data.</text>
</comment>
<evidence type="ECO:0000313" key="4">
    <source>
        <dbReference type="Proteomes" id="UP000195570"/>
    </source>
</evidence>